<feature type="transmembrane region" description="Helical" evidence="3">
    <location>
        <begin position="473"/>
        <end position="496"/>
    </location>
</feature>
<evidence type="ECO:0000256" key="3">
    <source>
        <dbReference type="SAM" id="Phobius"/>
    </source>
</evidence>
<dbReference type="InterPro" id="IPR050372">
    <property type="entry name" value="Neurexin-related_CASP"/>
</dbReference>
<keyword evidence="3" id="KW-0472">Membrane</keyword>
<dbReference type="OrthoDB" id="6079678at2759"/>
<feature type="region of interest" description="Disordered" evidence="2">
    <location>
        <begin position="362"/>
        <end position="381"/>
    </location>
</feature>
<dbReference type="InterPro" id="IPR013320">
    <property type="entry name" value="ConA-like_dom_sf"/>
</dbReference>
<dbReference type="EnsemblMetazoa" id="SSS_6965s_mrna">
    <property type="protein sequence ID" value="KAF7492647.1"/>
    <property type="gene ID" value="SSS_6965"/>
</dbReference>
<evidence type="ECO:0000256" key="2">
    <source>
        <dbReference type="SAM" id="MobiDB-lite"/>
    </source>
</evidence>
<sequence length="1027" mass="119208">MGFKTISKTCAQSLTKTLLLQTHIDIKGMKFFHNNHIQRIDTNDLKAYIQDFKRTKLIENFALTNQNFQSFFVHNSFQNSSGPVFTLLSFSPDMARLQNIYIGQINVDDLDDWDSNEKTFNWLIDDDDDSDGGADDLDVDDDRTDSKHQNRTNFFIKNGQAYVEKVVEGFFELKFQIKDNRFGSIVNSRMSIQMQSVPMEAIIDSELSLKHIIGCDLLEIISIKQNNDYNQHDDDGNLDWRKQTKRLDLRYFCYQNSNFLSSIFIDSIVQSKIDLLRQEFTIGINECLYEDGHQCQSISECFTEVLFDWNEPYHLIDANYTSFIGFNLLTRSKCHCFYKDFVSFLNQNSIICDRNHRNDLSSSSSPLSSSSSSKCLQSNERTKNGFDTIGSDTIDSYRIDRTHHHSYPSICFKRIESFTIDSKTSLTALNYHCASYGWKSRHRSFKRNNNIRSFKSNGVVWLDPLLICSQNLLSLQLATTESYGIIFYYGPMISAIQQNRTEKIDFMLLQLEKMIDLIYLYLLLLSIFSLGILGSPRLLFDFGSGTQEISFTDESSRLNDGDWHQLDIYFDSNIVRLVVDNCVRSAIDPECQFQDDRSDQNRYHQTESFSSFSFDQQWDTMRCFKQCQNYSKIIKFHHCLNVNAPLQLGGILSLLLERTVRKKQQNLGFTGCIRNLIYNNQVYDLINVHYSYNAQIGCHSAKSLCSFLDLKCYNGGYCDGSYNQYVVNVIKDSMGLIVNNPSVRFDQTIDWYRNVPNDGFITIIEFYFQYRFSIESNRIDDGQWHHIRAERFGTSGQLILDHGTGGGGLGRLIRTINFKSFDKKVKFKLEHRQRRKQREKNFILFLMDYERIMLGGDLNHSIIDHDGIRTISTDSKKVKNNFDSTRNDDDDDDFADVLIYISIVCCRNRSTSRQSQTINRSDPPRSDSIHGILKRSTKSQKRNITSSHDDDIRENIVCYHDEGGGECDIGAYDMIPLRIQIQTLDERNDHHFDSNHQDQNRSKLIESNRNEKLDLGLENVWQELTVI</sequence>
<dbReference type="PROSITE" id="PS50025">
    <property type="entry name" value="LAM_G_DOMAIN"/>
    <property type="match status" value="1"/>
</dbReference>
<keyword evidence="3" id="KW-0812">Transmembrane</keyword>
<proteinExistence type="predicted"/>
<dbReference type="CDD" id="cd00110">
    <property type="entry name" value="LamG"/>
    <property type="match status" value="1"/>
</dbReference>
<feature type="transmembrane region" description="Helical" evidence="3">
    <location>
        <begin position="517"/>
        <end position="540"/>
    </location>
</feature>
<dbReference type="PANTHER" id="PTHR15036">
    <property type="entry name" value="PIKACHURIN-LIKE PROTEIN"/>
    <property type="match status" value="1"/>
</dbReference>
<evidence type="ECO:0000256" key="1">
    <source>
        <dbReference type="PROSITE-ProRule" id="PRU00122"/>
    </source>
</evidence>
<dbReference type="EMBL" id="WVUK01000056">
    <property type="protein sequence ID" value="KAF7492647.1"/>
    <property type="molecule type" value="Genomic_DNA"/>
</dbReference>
<dbReference type="Proteomes" id="UP000070412">
    <property type="component" value="Unassembled WGS sequence"/>
</dbReference>
<comment type="caution">
    <text evidence="1">Lacks conserved residue(s) required for the propagation of feature annotation.</text>
</comment>
<feature type="region of interest" description="Disordered" evidence="2">
    <location>
        <begin position="912"/>
        <end position="947"/>
    </location>
</feature>
<dbReference type="PANTHER" id="PTHR15036:SF85">
    <property type="entry name" value="SP2353, ISOFORM A"/>
    <property type="match status" value="1"/>
</dbReference>
<dbReference type="SMART" id="SM00282">
    <property type="entry name" value="LamG"/>
    <property type="match status" value="1"/>
</dbReference>
<evidence type="ECO:0000313" key="7">
    <source>
        <dbReference type="Proteomes" id="UP000070412"/>
    </source>
</evidence>
<dbReference type="Pfam" id="PF02210">
    <property type="entry name" value="Laminin_G_2"/>
    <property type="match status" value="1"/>
</dbReference>
<feature type="compositionally biased region" description="Basic residues" evidence="2">
    <location>
        <begin position="932"/>
        <end position="941"/>
    </location>
</feature>
<dbReference type="InterPro" id="IPR001791">
    <property type="entry name" value="Laminin_G"/>
</dbReference>
<feature type="domain" description="Laminin G" evidence="4">
    <location>
        <begin position="441"/>
        <end position="698"/>
    </location>
</feature>
<reference evidence="5" key="2">
    <citation type="submission" date="2020-01" db="EMBL/GenBank/DDBJ databases">
        <authorList>
            <person name="Korhonen P.K.K."/>
            <person name="Guangxu M.G."/>
            <person name="Wang T.W."/>
            <person name="Stroehlein A.J.S."/>
            <person name="Young N.D."/>
            <person name="Ang C.-S.A."/>
            <person name="Fernando D.W.F."/>
            <person name="Lu H.L."/>
            <person name="Taylor S.T."/>
            <person name="Ehtesham M.E.M."/>
            <person name="Najaraj S.H.N."/>
            <person name="Harsha G.H.G."/>
            <person name="Madugundu A.M."/>
            <person name="Renuse S.R."/>
            <person name="Holt D.H."/>
            <person name="Pandey A.P."/>
            <person name="Papenfuss A.P."/>
            <person name="Gasser R.B.G."/>
            <person name="Fischer K.F."/>
        </authorList>
    </citation>
    <scope>NUCLEOTIDE SEQUENCE</scope>
    <source>
        <strain evidence="5">SSS_KF_BRIS2020</strain>
    </source>
</reference>
<reference evidence="7" key="1">
    <citation type="journal article" date="2020" name="PLoS Negl. Trop. Dis.">
        <title>High-quality nuclear genome for Sarcoptes scabiei-A critical resource for a neglected parasite.</title>
        <authorList>
            <person name="Korhonen P.K."/>
            <person name="Gasser R.B."/>
            <person name="Ma G."/>
            <person name="Wang T."/>
            <person name="Stroehlein A.J."/>
            <person name="Young N.D."/>
            <person name="Ang C.S."/>
            <person name="Fernando D.D."/>
            <person name="Lu H.C."/>
            <person name="Taylor S."/>
            <person name="Reynolds S.L."/>
            <person name="Mofiz E."/>
            <person name="Najaraj S.H."/>
            <person name="Gowda H."/>
            <person name="Madugundu A."/>
            <person name="Renuse S."/>
            <person name="Holt D."/>
            <person name="Pandey A."/>
            <person name="Papenfuss A.T."/>
            <person name="Fischer K."/>
        </authorList>
    </citation>
    <scope>NUCLEOTIDE SEQUENCE [LARGE SCALE GENOMIC DNA]</scope>
</reference>
<dbReference type="Gene3D" id="2.60.120.200">
    <property type="match status" value="2"/>
</dbReference>
<gene>
    <name evidence="5" type="ORF">SSS_6965</name>
</gene>
<dbReference type="SUPFAM" id="SSF49899">
    <property type="entry name" value="Concanavalin A-like lectins/glucanases"/>
    <property type="match status" value="1"/>
</dbReference>
<evidence type="ECO:0000259" key="4">
    <source>
        <dbReference type="PROSITE" id="PS50025"/>
    </source>
</evidence>
<reference evidence="6" key="3">
    <citation type="submission" date="2022-06" db="UniProtKB">
        <authorList>
            <consortium name="EnsemblMetazoa"/>
        </authorList>
    </citation>
    <scope>IDENTIFICATION</scope>
</reference>
<keyword evidence="7" id="KW-1185">Reference proteome</keyword>
<keyword evidence="3" id="KW-1133">Transmembrane helix</keyword>
<organism evidence="5">
    <name type="scientific">Sarcoptes scabiei</name>
    <name type="common">Itch mite</name>
    <name type="synonym">Acarus scabiei</name>
    <dbReference type="NCBI Taxonomy" id="52283"/>
    <lineage>
        <taxon>Eukaryota</taxon>
        <taxon>Metazoa</taxon>
        <taxon>Ecdysozoa</taxon>
        <taxon>Arthropoda</taxon>
        <taxon>Chelicerata</taxon>
        <taxon>Arachnida</taxon>
        <taxon>Acari</taxon>
        <taxon>Acariformes</taxon>
        <taxon>Sarcoptiformes</taxon>
        <taxon>Astigmata</taxon>
        <taxon>Psoroptidia</taxon>
        <taxon>Sarcoptoidea</taxon>
        <taxon>Sarcoptidae</taxon>
        <taxon>Sarcoptinae</taxon>
        <taxon>Sarcoptes</taxon>
    </lineage>
</organism>
<dbReference type="GO" id="GO:0016020">
    <property type="term" value="C:membrane"/>
    <property type="evidence" value="ECO:0007669"/>
    <property type="project" value="UniProtKB-SubCell"/>
</dbReference>
<feature type="compositionally biased region" description="Low complexity" evidence="2">
    <location>
        <begin position="362"/>
        <end position="373"/>
    </location>
</feature>
<protein>
    <submittedName>
        <fullName evidence="5">Neural-cadherin</fullName>
    </submittedName>
</protein>
<evidence type="ECO:0000313" key="5">
    <source>
        <dbReference type="EMBL" id="KAF7492647.1"/>
    </source>
</evidence>
<name>A0A834R9E1_SARSC</name>
<dbReference type="AlphaFoldDB" id="A0A834R9E1"/>
<evidence type="ECO:0000313" key="6">
    <source>
        <dbReference type="EnsemblMetazoa" id="KAF7492647.1"/>
    </source>
</evidence>
<accession>A0A834R9E1</accession>